<dbReference type="Gene3D" id="3.30.1120.10">
    <property type="match status" value="1"/>
</dbReference>
<reference evidence="8 9" key="1">
    <citation type="submission" date="2019-06" db="EMBL/GenBank/DDBJ databases">
        <title>Echinicola alkalisoli sp. nov. isolated from saline soil.</title>
        <authorList>
            <person name="Sun J.-Q."/>
            <person name="Xu L."/>
        </authorList>
    </citation>
    <scope>NUCLEOTIDE SEQUENCE [LARGE SCALE GENOMIC DNA]</scope>
    <source>
        <strain evidence="8 9">LN3S3</strain>
    </source>
</reference>
<keyword evidence="4" id="KW-0732">Signal</keyword>
<dbReference type="CDD" id="cd16144">
    <property type="entry name" value="ARS_like"/>
    <property type="match status" value="1"/>
</dbReference>
<dbReference type="Gene3D" id="3.40.720.10">
    <property type="entry name" value="Alkaline Phosphatase, subunit A"/>
    <property type="match status" value="1"/>
</dbReference>
<accession>A0A514CM79</accession>
<dbReference type="KEGG" id="echi:FKX85_18420"/>
<evidence type="ECO:0000256" key="2">
    <source>
        <dbReference type="ARBA" id="ARBA00008779"/>
    </source>
</evidence>
<keyword evidence="5" id="KW-0378">Hydrolase</keyword>
<comment type="cofactor">
    <cofactor evidence="1">
        <name>Ca(2+)</name>
        <dbReference type="ChEBI" id="CHEBI:29108"/>
    </cofactor>
</comment>
<keyword evidence="3" id="KW-0479">Metal-binding</keyword>
<feature type="domain" description="Sulfatase N-terminal" evidence="7">
    <location>
        <begin position="36"/>
        <end position="375"/>
    </location>
</feature>
<dbReference type="AlphaFoldDB" id="A0A514CM79"/>
<dbReference type="Proteomes" id="UP000316614">
    <property type="component" value="Chromosome"/>
</dbReference>
<keyword evidence="6" id="KW-0106">Calcium</keyword>
<evidence type="ECO:0000256" key="1">
    <source>
        <dbReference type="ARBA" id="ARBA00001913"/>
    </source>
</evidence>
<evidence type="ECO:0000256" key="3">
    <source>
        <dbReference type="ARBA" id="ARBA00022723"/>
    </source>
</evidence>
<proteinExistence type="inferred from homology"/>
<protein>
    <submittedName>
        <fullName evidence="8">Sulfatase</fullName>
    </submittedName>
</protein>
<sequence>MIDFVFKGKSLLFIVCLSFLWGVTKAPAHGQVNEKPNVLLVLVDDLGYHDLGITGSEFYETPHIDRLGKQSFRFVQGYASSRVCSPSRAGLMTGVTPAVHGITDWIGAPEGEAWRNYGRHTQLLPPVYNHSLPAHLLTLPEAMKANGYETFFAGKWHLGGAGSYPEDHGFDTNVGGYEGGSPKGGYFAPYDNPKLSQGPNGENLSIRLAKETATFIEQEHQKPFFAMLSFYAVHGPIQTTAEKWAKYRKKAEASGIADHGYAMERRLPIRQEQDNPVYGGLVETMDEAVGIVMEALEAQGLDDNTIVIFTSDHGGVASGDNFSTSNLPLRGGKGYQWEGGLRVPFFIKVPGTSGGNIKTPASNIDFLPTLMELTGGGQSGMKAVEGLSLVPAMEGKKMKSRDFYWHYPHYGNQGGDPSAIIRSGDWKLIYYWENKQSELYNLSTDPYEQQNVAASKGKMVKKLTQKLLAYLESHQANYPYPDPGYDASKEAEVLTQARTARLKRLEEERDNMLMPGWQPNADWWGSKVTRD</sequence>
<comment type="similarity">
    <text evidence="2">Belongs to the sulfatase family.</text>
</comment>
<dbReference type="InterPro" id="IPR050738">
    <property type="entry name" value="Sulfatase"/>
</dbReference>
<keyword evidence="9" id="KW-1185">Reference proteome</keyword>
<dbReference type="InterPro" id="IPR000917">
    <property type="entry name" value="Sulfatase_N"/>
</dbReference>
<dbReference type="SUPFAM" id="SSF53649">
    <property type="entry name" value="Alkaline phosphatase-like"/>
    <property type="match status" value="1"/>
</dbReference>
<dbReference type="InterPro" id="IPR017850">
    <property type="entry name" value="Alkaline_phosphatase_core_sf"/>
</dbReference>
<dbReference type="OrthoDB" id="9764377at2"/>
<dbReference type="GO" id="GO:0046872">
    <property type="term" value="F:metal ion binding"/>
    <property type="evidence" value="ECO:0007669"/>
    <property type="project" value="UniProtKB-KW"/>
</dbReference>
<dbReference type="InterPro" id="IPR024607">
    <property type="entry name" value="Sulfatase_CS"/>
</dbReference>
<dbReference type="EMBL" id="CP041253">
    <property type="protein sequence ID" value="QDH80911.1"/>
    <property type="molecule type" value="Genomic_DNA"/>
</dbReference>
<dbReference type="PROSITE" id="PS00149">
    <property type="entry name" value="SULFATASE_2"/>
    <property type="match status" value="1"/>
</dbReference>
<evidence type="ECO:0000259" key="7">
    <source>
        <dbReference type="Pfam" id="PF00884"/>
    </source>
</evidence>
<evidence type="ECO:0000256" key="6">
    <source>
        <dbReference type="ARBA" id="ARBA00022837"/>
    </source>
</evidence>
<evidence type="ECO:0000313" key="9">
    <source>
        <dbReference type="Proteomes" id="UP000316614"/>
    </source>
</evidence>
<evidence type="ECO:0000313" key="8">
    <source>
        <dbReference type="EMBL" id="QDH80911.1"/>
    </source>
</evidence>
<dbReference type="PANTHER" id="PTHR42693:SF42">
    <property type="entry name" value="ARYLSULFATASE G"/>
    <property type="match status" value="1"/>
</dbReference>
<evidence type="ECO:0000256" key="4">
    <source>
        <dbReference type="ARBA" id="ARBA00022729"/>
    </source>
</evidence>
<organism evidence="8 9">
    <name type="scientific">Echinicola soli</name>
    <dbReference type="NCBI Taxonomy" id="2591634"/>
    <lineage>
        <taxon>Bacteria</taxon>
        <taxon>Pseudomonadati</taxon>
        <taxon>Bacteroidota</taxon>
        <taxon>Cytophagia</taxon>
        <taxon>Cytophagales</taxon>
        <taxon>Cyclobacteriaceae</taxon>
        <taxon>Echinicola</taxon>
    </lineage>
</organism>
<evidence type="ECO:0000256" key="5">
    <source>
        <dbReference type="ARBA" id="ARBA00022801"/>
    </source>
</evidence>
<dbReference type="Pfam" id="PF00884">
    <property type="entry name" value="Sulfatase"/>
    <property type="match status" value="1"/>
</dbReference>
<name>A0A514CM79_9BACT</name>
<dbReference type="PANTHER" id="PTHR42693">
    <property type="entry name" value="ARYLSULFATASE FAMILY MEMBER"/>
    <property type="match status" value="1"/>
</dbReference>
<dbReference type="RefSeq" id="WP_141616131.1">
    <property type="nucleotide sequence ID" value="NZ_CP041253.1"/>
</dbReference>
<dbReference type="GO" id="GO:0004065">
    <property type="term" value="F:arylsulfatase activity"/>
    <property type="evidence" value="ECO:0007669"/>
    <property type="project" value="TreeGrafter"/>
</dbReference>
<gene>
    <name evidence="8" type="ORF">FKX85_18420</name>
</gene>